<dbReference type="RefSeq" id="WP_204200550.1">
    <property type="nucleotide sequence ID" value="NZ_JAFEMC010000008.1"/>
</dbReference>
<keyword evidence="1" id="KW-0808">Transferase</keyword>
<protein>
    <submittedName>
        <fullName evidence="3">Glycosyltransferase family 4 protein</fullName>
    </submittedName>
</protein>
<evidence type="ECO:0000259" key="2">
    <source>
        <dbReference type="Pfam" id="PF00534"/>
    </source>
</evidence>
<dbReference type="InterPro" id="IPR001296">
    <property type="entry name" value="Glyco_trans_1"/>
</dbReference>
<dbReference type="Pfam" id="PF00534">
    <property type="entry name" value="Glycos_transf_1"/>
    <property type="match status" value="1"/>
</dbReference>
<sequence>MTPTRAMVVGIDLHNIRDGGGMNYIRNLLEAADPVADRFAEIHLFGAAKVLDAFPDRPWIIKHAYSELERSLWARLRFVARRLPTEFKAAGCDILYCPGGIAFGNIHPYVTISRNMLPFRSEFWRMYPRFSLERLRLQLLRWRNTATFVDADGMIYLSDTARTIISAALRRQPPRVAVIPHGVDHGRFSGVPRTSAPDPGAPIAIVYPSRLEPYKHQLEVIAAFSAVMDEFALASLTFCGPANPPYRQQVEEAMGRVDPSGTRLRYVGEVPNADLPALYADSDLLLFASSCENLPNILIEAMACGIPICCSSRSPMPEIAQDACVYFDPTQSDQIATAIRDVLRNRAATLTRSHAAMTLAADYSWAKTARRTFALIADTASNAASS</sequence>
<evidence type="ECO:0000313" key="4">
    <source>
        <dbReference type="Proteomes" id="UP000763641"/>
    </source>
</evidence>
<name>A0ABS2DBX7_9SPHN</name>
<feature type="domain" description="Glycosyl transferase family 1" evidence="2">
    <location>
        <begin position="202"/>
        <end position="346"/>
    </location>
</feature>
<dbReference type="CDD" id="cd03809">
    <property type="entry name" value="GT4_MtfB-like"/>
    <property type="match status" value="1"/>
</dbReference>
<comment type="caution">
    <text evidence="3">The sequence shown here is derived from an EMBL/GenBank/DDBJ whole genome shotgun (WGS) entry which is preliminary data.</text>
</comment>
<evidence type="ECO:0000256" key="1">
    <source>
        <dbReference type="ARBA" id="ARBA00022679"/>
    </source>
</evidence>
<gene>
    <name evidence="3" type="ORF">ILT43_18910</name>
</gene>
<dbReference type="SUPFAM" id="SSF53756">
    <property type="entry name" value="UDP-Glycosyltransferase/glycogen phosphorylase"/>
    <property type="match status" value="1"/>
</dbReference>
<evidence type="ECO:0000313" key="3">
    <source>
        <dbReference type="EMBL" id="MBM6578456.1"/>
    </source>
</evidence>
<dbReference type="PANTHER" id="PTHR46401:SF2">
    <property type="entry name" value="GLYCOSYLTRANSFERASE WBBK-RELATED"/>
    <property type="match status" value="1"/>
</dbReference>
<organism evidence="3 4">
    <name type="scientific">Sphingomonas longa</name>
    <dbReference type="NCBI Taxonomy" id="2778730"/>
    <lineage>
        <taxon>Bacteria</taxon>
        <taxon>Pseudomonadati</taxon>
        <taxon>Pseudomonadota</taxon>
        <taxon>Alphaproteobacteria</taxon>
        <taxon>Sphingomonadales</taxon>
        <taxon>Sphingomonadaceae</taxon>
        <taxon>Sphingomonas</taxon>
    </lineage>
</organism>
<accession>A0ABS2DBX7</accession>
<dbReference type="Proteomes" id="UP000763641">
    <property type="component" value="Unassembled WGS sequence"/>
</dbReference>
<reference evidence="3 4" key="1">
    <citation type="submission" date="2020-12" db="EMBL/GenBank/DDBJ databases">
        <title>Sphingomonas sp.</title>
        <authorList>
            <person name="Kim M.K."/>
        </authorList>
    </citation>
    <scope>NUCLEOTIDE SEQUENCE [LARGE SCALE GENOMIC DNA]</scope>
    <source>
        <strain evidence="3 4">BT552</strain>
    </source>
</reference>
<proteinExistence type="predicted"/>
<dbReference type="PANTHER" id="PTHR46401">
    <property type="entry name" value="GLYCOSYLTRANSFERASE WBBK-RELATED"/>
    <property type="match status" value="1"/>
</dbReference>
<keyword evidence="4" id="KW-1185">Reference proteome</keyword>
<dbReference type="EMBL" id="JAFEMC010000008">
    <property type="protein sequence ID" value="MBM6578456.1"/>
    <property type="molecule type" value="Genomic_DNA"/>
</dbReference>
<dbReference type="Gene3D" id="3.40.50.2000">
    <property type="entry name" value="Glycogen Phosphorylase B"/>
    <property type="match status" value="2"/>
</dbReference>